<dbReference type="AlphaFoldDB" id="A0A1J8P0Z6"/>
<dbReference type="Gene3D" id="2.60.120.380">
    <property type="match status" value="1"/>
</dbReference>
<evidence type="ECO:0000259" key="2">
    <source>
        <dbReference type="Pfam" id="PF04151"/>
    </source>
</evidence>
<feature type="region of interest" description="Disordered" evidence="1">
    <location>
        <begin position="68"/>
        <end position="91"/>
    </location>
</feature>
<evidence type="ECO:0000256" key="1">
    <source>
        <dbReference type="SAM" id="MobiDB-lite"/>
    </source>
</evidence>
<dbReference type="Pfam" id="PF04151">
    <property type="entry name" value="PPC"/>
    <property type="match status" value="1"/>
</dbReference>
<proteinExistence type="predicted"/>
<reference evidence="4" key="1">
    <citation type="submission" date="2016-09" db="EMBL/GenBank/DDBJ databases">
        <title>Genome Sequence of Bathymodiolus thermophilus sulfur-oxidizing gill endosymbiont.</title>
        <authorList>
            <person name="Ponnudurai R."/>
            <person name="Kleiner M."/>
            <person name="Sayavedra L."/>
            <person name="Thuermer A."/>
            <person name="Felbeck H."/>
            <person name="Schlueter R."/>
            <person name="Schweder T."/>
            <person name="Markert S."/>
        </authorList>
    </citation>
    <scope>NUCLEOTIDE SEQUENCE [LARGE SCALE GENOMIC DNA]</scope>
    <source>
        <strain evidence="4">BAT/CrabSpa'14</strain>
    </source>
</reference>
<name>A0A1J8P0Z6_9GAMM</name>
<dbReference type="RefSeq" id="WP_198934603.1">
    <property type="nucleotide sequence ID" value="NZ_MIQH01000826.1"/>
</dbReference>
<sequence length="247" mass="26962">NVTQRQNHQSGLTEDFQYDQLDRLTQSNTTGTIEGVSYNNSTNFQYDINGNITHKSDIGDYDYNAQRPHAITSTDDSPSSTSSPSTDDYNANTTTTGMFTINSSVTGNIETANDKDWFKITLTAGQQVTFDLRGSPTQSGTLSDPYLRGIYDNTGTLISNTTSDDDGIGSNSKVTFTANTSNTYYISAGAYYISSNTGTYTLTATVTGSNANIIPNPSNTYTYDANGNMTQNNNKLIQWTSFNKPKR</sequence>
<feature type="non-terminal residue" evidence="3">
    <location>
        <position position="1"/>
    </location>
</feature>
<evidence type="ECO:0000313" key="4">
    <source>
        <dbReference type="Proteomes" id="UP000182798"/>
    </source>
</evidence>
<organism evidence="3 4">
    <name type="scientific">Bathymodiolus thermophilus thioautotrophic gill symbiont</name>
    <dbReference type="NCBI Taxonomy" id="2360"/>
    <lineage>
        <taxon>Bacteria</taxon>
        <taxon>Pseudomonadati</taxon>
        <taxon>Pseudomonadota</taxon>
        <taxon>Gammaproteobacteria</taxon>
        <taxon>sulfur-oxidizing symbionts</taxon>
    </lineage>
</organism>
<dbReference type="Proteomes" id="UP000182798">
    <property type="component" value="Unassembled WGS sequence"/>
</dbReference>
<comment type="caution">
    <text evidence="3">The sequence shown here is derived from an EMBL/GenBank/DDBJ whole genome shotgun (WGS) entry which is preliminary data.</text>
</comment>
<gene>
    <name evidence="3" type="ORF">BGC33_02705</name>
</gene>
<feature type="non-terminal residue" evidence="3">
    <location>
        <position position="247"/>
    </location>
</feature>
<evidence type="ECO:0000313" key="3">
    <source>
        <dbReference type="EMBL" id="OJA03278.1"/>
    </source>
</evidence>
<accession>A0A1J8P0Z6</accession>
<dbReference type="EMBL" id="MIQH01000826">
    <property type="protein sequence ID" value="OJA03278.1"/>
    <property type="molecule type" value="Genomic_DNA"/>
</dbReference>
<dbReference type="InterPro" id="IPR007280">
    <property type="entry name" value="Peptidase_C_arc/bac"/>
</dbReference>
<protein>
    <recommendedName>
        <fullName evidence="2">Peptidase C-terminal archaeal/bacterial domain-containing protein</fullName>
    </recommendedName>
</protein>
<feature type="domain" description="Peptidase C-terminal archaeal/bacterial" evidence="2">
    <location>
        <begin position="114"/>
        <end position="187"/>
    </location>
</feature>
<feature type="compositionally biased region" description="Low complexity" evidence="1">
    <location>
        <begin position="72"/>
        <end position="88"/>
    </location>
</feature>